<name>A0A0V1PSG2_9ASCO</name>
<organism evidence="1 2">
    <name type="scientific">Debaryomyces fabryi</name>
    <dbReference type="NCBI Taxonomy" id="58627"/>
    <lineage>
        <taxon>Eukaryota</taxon>
        <taxon>Fungi</taxon>
        <taxon>Dikarya</taxon>
        <taxon>Ascomycota</taxon>
        <taxon>Saccharomycotina</taxon>
        <taxon>Pichiomycetes</taxon>
        <taxon>Debaryomycetaceae</taxon>
        <taxon>Debaryomyces</taxon>
    </lineage>
</organism>
<evidence type="ECO:0000313" key="1">
    <source>
        <dbReference type="EMBL" id="KRZ99176.1"/>
    </source>
</evidence>
<dbReference type="RefSeq" id="XP_015465279.1">
    <property type="nucleotide sequence ID" value="XM_015613886.1"/>
</dbReference>
<protein>
    <submittedName>
        <fullName evidence="1">Uncharacterized protein</fullName>
    </submittedName>
</protein>
<accession>A0A0V1PSG2</accession>
<gene>
    <name evidence="1" type="ORF">AC631_05057</name>
</gene>
<dbReference type="OrthoDB" id="4022842at2759"/>
<dbReference type="EMBL" id="LMYN01000166">
    <property type="protein sequence ID" value="KRZ99176.1"/>
    <property type="molecule type" value="Genomic_DNA"/>
</dbReference>
<sequence>MKSFKQSIFIILVSSAIPPLARLIAYYPRSVKSFRSAHGCFNLHLNLIDNDLLRESLILLVKSANDTFIKTQSFANSLDRRWPEAMEIYLTIGLLYVIWIRNNNALVVEDEKEDLKE</sequence>
<reference evidence="1 2" key="1">
    <citation type="submission" date="2015-11" db="EMBL/GenBank/DDBJ databases">
        <title>The genome of Debaryomyces fabryi.</title>
        <authorList>
            <person name="Tafer H."/>
            <person name="Lopandic K."/>
        </authorList>
    </citation>
    <scope>NUCLEOTIDE SEQUENCE [LARGE SCALE GENOMIC DNA]</scope>
    <source>
        <strain evidence="1 2">CBS 789</strain>
    </source>
</reference>
<proteinExistence type="predicted"/>
<comment type="caution">
    <text evidence="1">The sequence shown here is derived from an EMBL/GenBank/DDBJ whole genome shotgun (WGS) entry which is preliminary data.</text>
</comment>
<dbReference type="AlphaFoldDB" id="A0A0V1PSG2"/>
<dbReference type="GeneID" id="26842066"/>
<keyword evidence="2" id="KW-1185">Reference proteome</keyword>
<dbReference type="Proteomes" id="UP000054251">
    <property type="component" value="Unassembled WGS sequence"/>
</dbReference>
<evidence type="ECO:0000313" key="2">
    <source>
        <dbReference type="Proteomes" id="UP000054251"/>
    </source>
</evidence>